<dbReference type="Pfam" id="PF20454">
    <property type="entry name" value="GpA_nuclease"/>
    <property type="match status" value="1"/>
</dbReference>
<reference evidence="3 4" key="1">
    <citation type="submission" date="2024-07" db="EMBL/GenBank/DDBJ databases">
        <title>Active virus-host system and metabolic interactions in a Lokiarchaeon culture.</title>
        <authorList>
            <person name="Ponce Toledo R.I."/>
            <person name="Rodrigues Oliveira T."/>
            <person name="Schleper C."/>
        </authorList>
    </citation>
    <scope>NUCLEOTIDE SEQUENCE [LARGE SCALE GENOMIC DNA]</scope>
    <source>
        <strain evidence="3 4">B35</strain>
    </source>
</reference>
<accession>A0ABV4JXD7</accession>
<evidence type="ECO:0000313" key="3">
    <source>
        <dbReference type="EMBL" id="MEZ6854381.1"/>
    </source>
</evidence>
<proteinExistence type="predicted"/>
<keyword evidence="3" id="KW-0255">Endonuclease</keyword>
<dbReference type="InterPro" id="IPR046454">
    <property type="entry name" value="GpA_endonuclease"/>
</dbReference>
<feature type="domain" description="Terminase large subunit GpA endonuclease" evidence="2">
    <location>
        <begin position="324"/>
        <end position="611"/>
    </location>
</feature>
<keyword evidence="3" id="KW-0378">Hydrolase</keyword>
<feature type="domain" description="Phage terminase large subunit GpA ATPase" evidence="1">
    <location>
        <begin position="45"/>
        <end position="310"/>
    </location>
</feature>
<sequence length="659" mass="75334">MTYLPPPFELREGEKQVLVVREWLSTYDFSRKHFFLVTGPFKGQNFRHDIIPWAKHIMDMWDRPEVREIIICGTSQVAKTSIAYDCLLANQYRSPAPAGLGMPDRENLKRVMDEKIAKHILASSGLRRMLSDGETVNKGQVRFKGSTIYGMYSHSEASMSSVTMRDLGLDEEDAYAPYAVQTMMERQISYGDEAKTMRYSKPRGNEKTSSIWRGLKHDAQVIYQVRARCPIELCGHMQIMTDKNIVVPRLCNGCGWQGFPDSETCPHCDGKMETISDPQRILVQDLARYRCEKCGALWNDHMRDLAVRGGDMYAEREIERPTKVGYHFPSWVSPFVKLSKVMSDWFKAYNSGDPKLLRKYDNDHKAMPYKVQAVQTDADVLRKMVRPECEPMVVPEGVLALTCGIDMQMAGFWFTVRGWLRTRESFLIQYGWLDTWEDVEELLFNTTYPHVSRTNVRYPIWRAGIDIGGGETEVEGWSKTDEVKNWLVTLPSRGFPDNVVTGIKGASRTQQLTVRASRMQLNPLDAAAGQDKIGLYTLDTNDLKDTIFSARIGENARQPMWLHKDTDERYFTQLTAEERVEKENGTVVWRAKSANNHLLDCEVYAAACAHADWMPALVTLDQPHWNVTTPKAEAPAQQIPTKAFNGRMKRLGRINPNAR</sequence>
<dbReference type="Proteomes" id="UP001568358">
    <property type="component" value="Unassembled WGS sequence"/>
</dbReference>
<dbReference type="InterPro" id="IPR046453">
    <property type="entry name" value="GpA_ATPase"/>
</dbReference>
<evidence type="ECO:0000259" key="1">
    <source>
        <dbReference type="Pfam" id="PF05876"/>
    </source>
</evidence>
<dbReference type="Pfam" id="PF05876">
    <property type="entry name" value="GpA_ATPase"/>
    <property type="match status" value="1"/>
</dbReference>
<comment type="caution">
    <text evidence="3">The sequence shown here is derived from an EMBL/GenBank/DDBJ whole genome shotgun (WGS) entry which is preliminary data.</text>
</comment>
<gene>
    <name evidence="3" type="ORF">AB2Z07_12725</name>
</gene>
<dbReference type="RefSeq" id="WP_371150867.1">
    <property type="nucleotide sequence ID" value="NZ_JBFSOO010000010.1"/>
</dbReference>
<protein>
    <submittedName>
        <fullName evidence="3">Terminase gpA endonuclease subunit</fullName>
    </submittedName>
</protein>
<evidence type="ECO:0000259" key="2">
    <source>
        <dbReference type="Pfam" id="PF20454"/>
    </source>
</evidence>
<dbReference type="GO" id="GO:0004519">
    <property type="term" value="F:endonuclease activity"/>
    <property type="evidence" value="ECO:0007669"/>
    <property type="project" value="UniProtKB-KW"/>
</dbReference>
<name>A0ABV4JXD7_9BACT</name>
<dbReference type="EMBL" id="JBFSOO010000010">
    <property type="protein sequence ID" value="MEZ6854381.1"/>
    <property type="molecule type" value="Genomic_DNA"/>
</dbReference>
<keyword evidence="4" id="KW-1185">Reference proteome</keyword>
<organism evidence="3 4">
    <name type="scientific">Halodesulfovibrio aestuarii</name>
    <dbReference type="NCBI Taxonomy" id="126333"/>
    <lineage>
        <taxon>Bacteria</taxon>
        <taxon>Pseudomonadati</taxon>
        <taxon>Thermodesulfobacteriota</taxon>
        <taxon>Desulfovibrionia</taxon>
        <taxon>Desulfovibrionales</taxon>
        <taxon>Desulfovibrionaceae</taxon>
        <taxon>Halodesulfovibrio</taxon>
    </lineage>
</organism>
<keyword evidence="3" id="KW-0540">Nuclease</keyword>
<evidence type="ECO:0000313" key="4">
    <source>
        <dbReference type="Proteomes" id="UP001568358"/>
    </source>
</evidence>